<evidence type="ECO:0000256" key="1">
    <source>
        <dbReference type="SAM" id="Phobius"/>
    </source>
</evidence>
<evidence type="ECO:0000313" key="2">
    <source>
        <dbReference type="EMBL" id="CAE0350983.1"/>
    </source>
</evidence>
<feature type="transmembrane region" description="Helical" evidence="1">
    <location>
        <begin position="12"/>
        <end position="35"/>
    </location>
</feature>
<keyword evidence="1" id="KW-0812">Transmembrane</keyword>
<reference evidence="2" key="1">
    <citation type="submission" date="2021-01" db="EMBL/GenBank/DDBJ databases">
        <authorList>
            <person name="Corre E."/>
            <person name="Pelletier E."/>
            <person name="Niang G."/>
            <person name="Scheremetjew M."/>
            <person name="Finn R."/>
            <person name="Kale V."/>
            <person name="Holt S."/>
            <person name="Cochrane G."/>
            <person name="Meng A."/>
            <person name="Brown T."/>
            <person name="Cohen L."/>
        </authorList>
    </citation>
    <scope>NUCLEOTIDE SEQUENCE</scope>
    <source>
        <strain evidence="2">FSP1.4</strain>
    </source>
</reference>
<gene>
    <name evidence="2" type="ORF">EHAR0213_LOCUS9897</name>
</gene>
<keyword evidence="1" id="KW-0472">Membrane</keyword>
<protein>
    <submittedName>
        <fullName evidence="2">Uncharacterized protein</fullName>
    </submittedName>
</protein>
<dbReference type="AlphaFoldDB" id="A0A7S3JBR1"/>
<dbReference type="EMBL" id="HBII01023912">
    <property type="protein sequence ID" value="CAE0350983.1"/>
    <property type="molecule type" value="Transcribed_RNA"/>
</dbReference>
<organism evidence="2">
    <name type="scientific">Euplotes harpa</name>
    <dbReference type="NCBI Taxonomy" id="151035"/>
    <lineage>
        <taxon>Eukaryota</taxon>
        <taxon>Sar</taxon>
        <taxon>Alveolata</taxon>
        <taxon>Ciliophora</taxon>
        <taxon>Intramacronucleata</taxon>
        <taxon>Spirotrichea</taxon>
        <taxon>Hypotrichia</taxon>
        <taxon>Euplotida</taxon>
        <taxon>Euplotidae</taxon>
        <taxon>Euplotes</taxon>
    </lineage>
</organism>
<name>A0A7S3JBR1_9SPIT</name>
<sequence>MKFLNSFEYLDGCFSVGGSLLMIEITIFIAGIPMYGASPSASSIAVIPIDQMSAEKSYPLCCSITSGAIQQGDPTKVFLFSPFFILAETPKSPRYMAPLFFCKHVACLDVPVDLPVFVEVVEALQDVLEDRRDDRLVLDARLEAVVDDVE</sequence>
<proteinExistence type="predicted"/>
<keyword evidence="1" id="KW-1133">Transmembrane helix</keyword>
<accession>A0A7S3JBR1</accession>